<evidence type="ECO:0000256" key="1">
    <source>
        <dbReference type="SAM" id="MobiDB-lite"/>
    </source>
</evidence>
<accession>A0A0S2DBJ7</accession>
<feature type="compositionally biased region" description="Basic and acidic residues" evidence="1">
    <location>
        <begin position="65"/>
        <end position="83"/>
    </location>
</feature>
<reference evidence="2 3" key="1">
    <citation type="submission" date="2015-11" db="EMBL/GenBank/DDBJ databases">
        <title>Genome sequences of Lysobacter enzymogenes strain C3 and Lysobacter antibioticus ATCC 29479.</title>
        <authorList>
            <person name="Kobayashi D.Y."/>
        </authorList>
    </citation>
    <scope>NUCLEOTIDE SEQUENCE [LARGE SCALE GENOMIC DNA]</scope>
    <source>
        <strain evidence="2 3">C3</strain>
    </source>
</reference>
<protein>
    <submittedName>
        <fullName evidence="2">Uncharacterized protein</fullName>
    </submittedName>
</protein>
<evidence type="ECO:0000313" key="2">
    <source>
        <dbReference type="EMBL" id="ALN55908.1"/>
    </source>
</evidence>
<name>A0A0S2DBJ7_LYSEN</name>
<dbReference type="Proteomes" id="UP000061569">
    <property type="component" value="Chromosome"/>
</dbReference>
<dbReference type="PATRIC" id="fig|69.6.peg.544"/>
<organism evidence="2 3">
    <name type="scientific">Lysobacter enzymogenes</name>
    <dbReference type="NCBI Taxonomy" id="69"/>
    <lineage>
        <taxon>Bacteria</taxon>
        <taxon>Pseudomonadati</taxon>
        <taxon>Pseudomonadota</taxon>
        <taxon>Gammaproteobacteria</taxon>
        <taxon>Lysobacterales</taxon>
        <taxon>Lysobacteraceae</taxon>
        <taxon>Lysobacter</taxon>
    </lineage>
</organism>
<proteinExistence type="predicted"/>
<dbReference type="KEGG" id="lez:GLE_0550"/>
<gene>
    <name evidence="2" type="ORF">GLE_0550</name>
</gene>
<sequence length="83" mass="9179">MDEAGQAHGAAAPGWDNGDLSREERSVLLRVFGIDSRVTPLSAVAVEFIRTRRRIRINQGRSQRARADSTGDADERADRETVD</sequence>
<dbReference type="AlphaFoldDB" id="A0A0S2DBJ7"/>
<dbReference type="STRING" id="69.GLE_0550"/>
<evidence type="ECO:0000313" key="3">
    <source>
        <dbReference type="Proteomes" id="UP000061569"/>
    </source>
</evidence>
<dbReference type="EMBL" id="CP013140">
    <property type="protein sequence ID" value="ALN55908.1"/>
    <property type="molecule type" value="Genomic_DNA"/>
</dbReference>
<feature type="region of interest" description="Disordered" evidence="1">
    <location>
        <begin position="59"/>
        <end position="83"/>
    </location>
</feature>